<dbReference type="InterPro" id="IPR036291">
    <property type="entry name" value="NAD(P)-bd_dom_sf"/>
</dbReference>
<dbReference type="Pfam" id="PF00106">
    <property type="entry name" value="adh_short"/>
    <property type="match status" value="1"/>
</dbReference>
<evidence type="ECO:0000313" key="2">
    <source>
        <dbReference type="EMBL" id="ACT96646.1"/>
    </source>
</evidence>
<accession>C6VUG4</accession>
<comment type="similarity">
    <text evidence="1">Belongs to the short-chain dehydrogenases/reductases (SDR) family.</text>
</comment>
<dbReference type="InterPro" id="IPR002347">
    <property type="entry name" value="SDR_fam"/>
</dbReference>
<dbReference type="SUPFAM" id="SSF51735">
    <property type="entry name" value="NAD(P)-binding Rossmann-fold domains"/>
    <property type="match status" value="1"/>
</dbReference>
<dbReference type="HOGENOM" id="CLU_010194_2_9_10"/>
<proteinExistence type="inferred from homology"/>
<dbReference type="PRINTS" id="PR00080">
    <property type="entry name" value="SDRFAMILY"/>
</dbReference>
<dbReference type="Gene3D" id="3.40.50.720">
    <property type="entry name" value="NAD(P)-binding Rossmann-like Domain"/>
    <property type="match status" value="1"/>
</dbReference>
<dbReference type="PANTHER" id="PTHR43976">
    <property type="entry name" value="SHORT CHAIN DEHYDROGENASE"/>
    <property type="match status" value="1"/>
</dbReference>
<dbReference type="InterPro" id="IPR051911">
    <property type="entry name" value="SDR_oxidoreductase"/>
</dbReference>
<dbReference type="eggNOG" id="COG4221">
    <property type="taxonomic scope" value="Bacteria"/>
</dbReference>
<organism evidence="2 3">
    <name type="scientific">Dyadobacter fermentans (strain ATCC 700827 / DSM 18053 / CIP 107007 / KCTC 52180 / NS114)</name>
    <dbReference type="NCBI Taxonomy" id="471854"/>
    <lineage>
        <taxon>Bacteria</taxon>
        <taxon>Pseudomonadati</taxon>
        <taxon>Bacteroidota</taxon>
        <taxon>Cytophagia</taxon>
        <taxon>Cytophagales</taxon>
        <taxon>Spirosomataceae</taxon>
        <taxon>Dyadobacter</taxon>
    </lineage>
</organism>
<dbReference type="Proteomes" id="UP000002011">
    <property type="component" value="Chromosome"/>
</dbReference>
<dbReference type="AlphaFoldDB" id="C6VUG4"/>
<gene>
    <name evidence="2" type="ordered locus">Dfer_5455</name>
</gene>
<dbReference type="KEGG" id="dfe:Dfer_5455"/>
<reference evidence="2 3" key="1">
    <citation type="journal article" date="2009" name="Stand. Genomic Sci.">
        <title>Complete genome sequence of Dyadobacter fermentans type strain (NS114).</title>
        <authorList>
            <person name="Lang E."/>
            <person name="Lapidus A."/>
            <person name="Chertkov O."/>
            <person name="Brettin T."/>
            <person name="Detter J.C."/>
            <person name="Han C."/>
            <person name="Copeland A."/>
            <person name="Glavina Del Rio T."/>
            <person name="Nolan M."/>
            <person name="Chen F."/>
            <person name="Lucas S."/>
            <person name="Tice H."/>
            <person name="Cheng J.F."/>
            <person name="Land M."/>
            <person name="Hauser L."/>
            <person name="Chang Y.J."/>
            <person name="Jeffries C.D."/>
            <person name="Kopitz M."/>
            <person name="Bruce D."/>
            <person name="Goodwin L."/>
            <person name="Pitluck S."/>
            <person name="Ovchinnikova G."/>
            <person name="Pati A."/>
            <person name="Ivanova N."/>
            <person name="Mavrommatis K."/>
            <person name="Chen A."/>
            <person name="Palaniappan K."/>
            <person name="Chain P."/>
            <person name="Bristow J."/>
            <person name="Eisen J.A."/>
            <person name="Markowitz V."/>
            <person name="Hugenholtz P."/>
            <person name="Goker M."/>
            <person name="Rohde M."/>
            <person name="Kyrpides N.C."/>
            <person name="Klenk H.P."/>
        </authorList>
    </citation>
    <scope>NUCLEOTIDE SEQUENCE [LARGE SCALE GENOMIC DNA]</scope>
    <source>
        <strain evidence="3">ATCC 700827 / DSM 18053 / CIP 107007 / KCTC 52180 / NS114</strain>
    </source>
</reference>
<dbReference type="STRING" id="471854.Dfer_5455"/>
<evidence type="ECO:0000313" key="3">
    <source>
        <dbReference type="Proteomes" id="UP000002011"/>
    </source>
</evidence>
<dbReference type="RefSeq" id="WP_015814886.1">
    <property type="nucleotide sequence ID" value="NC_013037.1"/>
</dbReference>
<evidence type="ECO:0000256" key="1">
    <source>
        <dbReference type="RuleBase" id="RU000363"/>
    </source>
</evidence>
<keyword evidence="3" id="KW-1185">Reference proteome</keyword>
<dbReference type="OrthoDB" id="9786056at2"/>
<dbReference type="PRINTS" id="PR00081">
    <property type="entry name" value="GDHRDH"/>
</dbReference>
<protein>
    <submittedName>
        <fullName evidence="2">Short-chain dehydrogenase/reductase SDR</fullName>
    </submittedName>
</protein>
<name>C6VUG4_DYAFD</name>
<sequence>MKNIILTGSSSGFGRITAQVLAKEGYHVFATMRNPKSKNQLIATYLSEWALSNRLMLTVVELDVTDEDSVANAMAEIAEATNGQIDVLINNAGIGYIGLNETLSAAQVDWMFQVNVVGADRMIKAALPYMHERKEGLIINVSTIASRMPIPNMGIFSATKAALEALTISYYYELASVGIGIALIQPGTFPSTNIIANQLEPANPRAEAYYGEEMGNIRRALLESYIPGPFKPECIEVAYAIRNVIGVPSPFRSLWTIVRGGFKEQSVRYFNQATRELVDSFLEVTGVVYDAE</sequence>
<dbReference type="PANTHER" id="PTHR43976:SF9">
    <property type="entry name" value="OXIDOREDUCTASE"/>
    <property type="match status" value="1"/>
</dbReference>
<dbReference type="EMBL" id="CP001619">
    <property type="protein sequence ID" value="ACT96646.1"/>
    <property type="molecule type" value="Genomic_DNA"/>
</dbReference>